<accession>W9RS95</accession>
<evidence type="ECO:0000256" key="16">
    <source>
        <dbReference type="SAM" id="SignalP"/>
    </source>
</evidence>
<dbReference type="GO" id="GO:0005886">
    <property type="term" value="C:plasma membrane"/>
    <property type="evidence" value="ECO:0007669"/>
    <property type="project" value="UniProtKB-SubCell"/>
</dbReference>
<feature type="chain" id="PRO_5004929839" description="Gnk2-homologous domain-containing protein" evidence="16">
    <location>
        <begin position="36"/>
        <end position="332"/>
    </location>
</feature>
<dbReference type="eggNOG" id="ENOG502QTDS">
    <property type="taxonomic scope" value="Eukaryota"/>
</dbReference>
<evidence type="ECO:0000256" key="10">
    <source>
        <dbReference type="ARBA" id="ARBA00023136"/>
    </source>
</evidence>
<evidence type="ECO:0000313" key="19">
    <source>
        <dbReference type="Proteomes" id="UP000030645"/>
    </source>
</evidence>
<evidence type="ECO:0000259" key="17">
    <source>
        <dbReference type="PROSITE" id="PS51473"/>
    </source>
</evidence>
<comment type="subunit">
    <text evidence="14">(Microbial infection) Interacts with Grapevine fanleaf virus (GFLV) 2B-MP.</text>
</comment>
<comment type="subcellular location">
    <subcellularLocation>
        <location evidence="12">Cell junction</location>
        <location evidence="12">Plasmodesma</location>
    </subcellularLocation>
    <subcellularLocation>
        <location evidence="1">Cell membrane</location>
        <topology evidence="1">Single-pass type I membrane protein</topology>
    </subcellularLocation>
</comment>
<dbReference type="PROSITE" id="PS51473">
    <property type="entry name" value="GNK2"/>
    <property type="match status" value="2"/>
</dbReference>
<dbReference type="AlphaFoldDB" id="W9RS95"/>
<dbReference type="PANTHER" id="PTHR32080:SF3">
    <property type="entry name" value="PLASMODESMATA-LOCATED PROTEIN 7"/>
    <property type="match status" value="1"/>
</dbReference>
<evidence type="ECO:0000256" key="8">
    <source>
        <dbReference type="ARBA" id="ARBA00022949"/>
    </source>
</evidence>
<evidence type="ECO:0000256" key="2">
    <source>
        <dbReference type="ARBA" id="ARBA00022448"/>
    </source>
</evidence>
<evidence type="ECO:0000256" key="12">
    <source>
        <dbReference type="ARBA" id="ARBA00024184"/>
    </source>
</evidence>
<dbReference type="PANTHER" id="PTHR32080">
    <property type="entry name" value="ANTIFUNGAL PROTEIN GINKBILOBIN-2-LIKE"/>
    <property type="match status" value="1"/>
</dbReference>
<evidence type="ECO:0000256" key="15">
    <source>
        <dbReference type="SAM" id="Phobius"/>
    </source>
</evidence>
<dbReference type="FunFam" id="3.30.430.20:FF:000001">
    <property type="entry name" value="cysteine-rich repeat secretory protein 3"/>
    <property type="match status" value="1"/>
</dbReference>
<sequence>MVYSRTTSSKSSSTSTTSLLFIFFLLSILTQSISSSSPPTDGFLFGGCTQQKYSADSPYESNVNSLLTSLVNSATYSSYNNFTITGSTQHDVVYGLFQCRGDLAMPDCATCVARAVTQLGPLCSQTCGGALQLQGCYVKYDNATFLGVEDKTVVLKKCGPSVGYDVDGLARRDAVLGSLAGSGGLYRVGGSGDVQGVAQCVGDLSFGECQDCVSEAIGRLKSDCGQAVFGDMFLAKCYARYSTDGAHYYSKTHHDKSTDDGEKTFAIIIGLLAGVALIIIFLAFLRKICEGNALGLVCPSPILDTNNGLHHPLLLFLNERAADLTVKVFVPF</sequence>
<dbReference type="InterPro" id="IPR051378">
    <property type="entry name" value="Cell2Cell_Antifungal"/>
</dbReference>
<keyword evidence="6 16" id="KW-0732">Signal</keyword>
<keyword evidence="4" id="KW-0945">Host-virus interaction</keyword>
<evidence type="ECO:0000256" key="1">
    <source>
        <dbReference type="ARBA" id="ARBA00004251"/>
    </source>
</evidence>
<dbReference type="FunFam" id="3.30.430.20:FF:000020">
    <property type="entry name" value="Cysteine-rich repeat secretory protein 60"/>
    <property type="match status" value="1"/>
</dbReference>
<evidence type="ECO:0000256" key="13">
    <source>
        <dbReference type="ARBA" id="ARBA00038393"/>
    </source>
</evidence>
<comment type="similarity">
    <text evidence="13">Belongs to the cysteine-rich repeat secretory protein family. Plasmodesmata-located proteins (PDLD) subfamily.</text>
</comment>
<keyword evidence="8" id="KW-0965">Cell junction</keyword>
<proteinExistence type="inferred from homology"/>
<dbReference type="Proteomes" id="UP000030645">
    <property type="component" value="Unassembled WGS sequence"/>
</dbReference>
<evidence type="ECO:0000256" key="6">
    <source>
        <dbReference type="ARBA" id="ARBA00022729"/>
    </source>
</evidence>
<protein>
    <recommendedName>
        <fullName evidence="17">Gnk2-homologous domain-containing protein</fullName>
    </recommendedName>
</protein>
<evidence type="ECO:0000256" key="14">
    <source>
        <dbReference type="ARBA" id="ARBA00064287"/>
    </source>
</evidence>
<reference evidence="19" key="1">
    <citation type="submission" date="2013-01" db="EMBL/GenBank/DDBJ databases">
        <title>Draft Genome Sequence of a Mulberry Tree, Morus notabilis C.K. Schneid.</title>
        <authorList>
            <person name="He N."/>
            <person name="Zhao S."/>
        </authorList>
    </citation>
    <scope>NUCLEOTIDE SEQUENCE</scope>
</reference>
<dbReference type="InterPro" id="IPR038408">
    <property type="entry name" value="GNK2_sf"/>
</dbReference>
<keyword evidence="3" id="KW-1003">Cell membrane</keyword>
<keyword evidence="9 15" id="KW-1133">Transmembrane helix</keyword>
<feature type="domain" description="Gnk2-homologous" evidence="17">
    <location>
        <begin position="41"/>
        <end position="145"/>
    </location>
</feature>
<dbReference type="GO" id="GO:0009506">
    <property type="term" value="C:plasmodesma"/>
    <property type="evidence" value="ECO:0007669"/>
    <property type="project" value="UniProtKB-SubCell"/>
</dbReference>
<evidence type="ECO:0000256" key="3">
    <source>
        <dbReference type="ARBA" id="ARBA00022475"/>
    </source>
</evidence>
<evidence type="ECO:0000256" key="4">
    <source>
        <dbReference type="ARBA" id="ARBA00022581"/>
    </source>
</evidence>
<evidence type="ECO:0000256" key="11">
    <source>
        <dbReference type="ARBA" id="ARBA00023157"/>
    </source>
</evidence>
<dbReference type="Gene3D" id="3.30.430.20">
    <property type="entry name" value="Gnk2 domain, C-X8-C-X2-C motif"/>
    <property type="match status" value="2"/>
</dbReference>
<dbReference type="EMBL" id="KE345532">
    <property type="protein sequence ID" value="EXC05432.1"/>
    <property type="molecule type" value="Genomic_DNA"/>
</dbReference>
<keyword evidence="11" id="KW-1015">Disulfide bond</keyword>
<name>W9RS95_9ROSA</name>
<keyword evidence="2" id="KW-0813">Transport</keyword>
<keyword evidence="10 15" id="KW-0472">Membrane</keyword>
<evidence type="ECO:0000256" key="9">
    <source>
        <dbReference type="ARBA" id="ARBA00022989"/>
    </source>
</evidence>
<evidence type="ECO:0000313" key="18">
    <source>
        <dbReference type="EMBL" id="EXC05432.1"/>
    </source>
</evidence>
<gene>
    <name evidence="18" type="ORF">L484_005025</name>
</gene>
<dbReference type="Pfam" id="PF01657">
    <property type="entry name" value="Stress-antifung"/>
    <property type="match status" value="2"/>
</dbReference>
<keyword evidence="7" id="KW-0677">Repeat</keyword>
<feature type="transmembrane region" description="Helical" evidence="15">
    <location>
        <begin position="265"/>
        <end position="285"/>
    </location>
</feature>
<organism evidence="18 19">
    <name type="scientific">Morus notabilis</name>
    <dbReference type="NCBI Taxonomy" id="981085"/>
    <lineage>
        <taxon>Eukaryota</taxon>
        <taxon>Viridiplantae</taxon>
        <taxon>Streptophyta</taxon>
        <taxon>Embryophyta</taxon>
        <taxon>Tracheophyta</taxon>
        <taxon>Spermatophyta</taxon>
        <taxon>Magnoliopsida</taxon>
        <taxon>eudicotyledons</taxon>
        <taxon>Gunneridae</taxon>
        <taxon>Pentapetalae</taxon>
        <taxon>rosids</taxon>
        <taxon>fabids</taxon>
        <taxon>Rosales</taxon>
        <taxon>Moraceae</taxon>
        <taxon>Moreae</taxon>
        <taxon>Morus</taxon>
    </lineage>
</organism>
<dbReference type="CDD" id="cd23509">
    <property type="entry name" value="Gnk2-like"/>
    <property type="match status" value="2"/>
</dbReference>
<dbReference type="STRING" id="981085.W9RS95"/>
<evidence type="ECO:0000256" key="5">
    <source>
        <dbReference type="ARBA" id="ARBA00022692"/>
    </source>
</evidence>
<keyword evidence="5 15" id="KW-0812">Transmembrane</keyword>
<evidence type="ECO:0000256" key="7">
    <source>
        <dbReference type="ARBA" id="ARBA00022737"/>
    </source>
</evidence>
<dbReference type="InterPro" id="IPR002902">
    <property type="entry name" value="GNK2"/>
</dbReference>
<feature type="signal peptide" evidence="16">
    <location>
        <begin position="1"/>
        <end position="35"/>
    </location>
</feature>
<keyword evidence="19" id="KW-1185">Reference proteome</keyword>
<feature type="domain" description="Gnk2-homologous" evidence="17">
    <location>
        <begin position="146"/>
        <end position="246"/>
    </location>
</feature>